<gene>
    <name evidence="3" type="ORF">PPACK8108_LOCUS25151</name>
</gene>
<feature type="compositionally biased region" description="Polar residues" evidence="1">
    <location>
        <begin position="158"/>
        <end position="167"/>
    </location>
</feature>
<reference evidence="3" key="1">
    <citation type="submission" date="2022-06" db="EMBL/GenBank/DDBJ databases">
        <authorList>
            <consortium name="SYNGENTA / RWTH Aachen University"/>
        </authorList>
    </citation>
    <scope>NUCLEOTIDE SEQUENCE</scope>
</reference>
<protein>
    <submittedName>
        <fullName evidence="3">Expressed protein</fullName>
    </submittedName>
</protein>
<organism evidence="3 4">
    <name type="scientific">Phakopsora pachyrhizi</name>
    <name type="common">Asian soybean rust disease fungus</name>
    <dbReference type="NCBI Taxonomy" id="170000"/>
    <lineage>
        <taxon>Eukaryota</taxon>
        <taxon>Fungi</taxon>
        <taxon>Dikarya</taxon>
        <taxon>Basidiomycota</taxon>
        <taxon>Pucciniomycotina</taxon>
        <taxon>Pucciniomycetes</taxon>
        <taxon>Pucciniales</taxon>
        <taxon>Phakopsoraceae</taxon>
        <taxon>Phakopsora</taxon>
    </lineage>
</organism>
<feature type="compositionally biased region" description="Polar residues" evidence="1">
    <location>
        <begin position="82"/>
        <end position="92"/>
    </location>
</feature>
<comment type="caution">
    <text evidence="3">The sequence shown here is derived from an EMBL/GenBank/DDBJ whole genome shotgun (WGS) entry which is preliminary data.</text>
</comment>
<feature type="region of interest" description="Disordered" evidence="1">
    <location>
        <begin position="138"/>
        <end position="167"/>
    </location>
</feature>
<feature type="region of interest" description="Disordered" evidence="1">
    <location>
        <begin position="82"/>
        <end position="110"/>
    </location>
</feature>
<evidence type="ECO:0000313" key="3">
    <source>
        <dbReference type="EMBL" id="CAH7689960.1"/>
    </source>
</evidence>
<feature type="transmembrane region" description="Helical" evidence="2">
    <location>
        <begin position="12"/>
        <end position="33"/>
    </location>
</feature>
<keyword evidence="2" id="KW-0472">Membrane</keyword>
<dbReference type="EMBL" id="CALTRL010006163">
    <property type="protein sequence ID" value="CAH7689960.1"/>
    <property type="molecule type" value="Genomic_DNA"/>
</dbReference>
<dbReference type="AlphaFoldDB" id="A0AAV0BTH4"/>
<dbReference type="Proteomes" id="UP001153365">
    <property type="component" value="Unassembled WGS sequence"/>
</dbReference>
<accession>A0AAV0BTH4</accession>
<keyword evidence="4" id="KW-1185">Reference proteome</keyword>
<name>A0AAV0BTH4_PHAPC</name>
<proteinExistence type="predicted"/>
<evidence type="ECO:0000256" key="2">
    <source>
        <dbReference type="SAM" id="Phobius"/>
    </source>
</evidence>
<keyword evidence="2" id="KW-0812">Transmembrane</keyword>
<feature type="compositionally biased region" description="Low complexity" evidence="1">
    <location>
        <begin position="144"/>
        <end position="157"/>
    </location>
</feature>
<sequence length="214" mass="23057">MTRLLWNRGCSFSLISIFALIQFFIINSFTLTIRSRSYSYHSLDKRHDNTKTEYPGRNSKRGGDCLSSSTPCRRDITNHDAFQSSNLQTGDNGLQAEPSTSSGSIDASASSSATATSELVAEMKRKFPGLITSSLLTAPSSMRESSLTSNLENSSPSKNPQQVSSTNSGVVVAGINMSNLIPNSSSISNTSLSNTPLSSMIKPIFKTKNGNKIK</sequence>
<evidence type="ECO:0000313" key="4">
    <source>
        <dbReference type="Proteomes" id="UP001153365"/>
    </source>
</evidence>
<keyword evidence="2" id="KW-1133">Transmembrane helix</keyword>
<feature type="region of interest" description="Disordered" evidence="1">
    <location>
        <begin position="46"/>
        <end position="70"/>
    </location>
</feature>
<evidence type="ECO:0000256" key="1">
    <source>
        <dbReference type="SAM" id="MobiDB-lite"/>
    </source>
</evidence>
<feature type="compositionally biased region" description="Low complexity" evidence="1">
    <location>
        <begin position="99"/>
        <end position="110"/>
    </location>
</feature>